<evidence type="ECO:0000313" key="3">
    <source>
        <dbReference type="Proteomes" id="UP000093000"/>
    </source>
</evidence>
<dbReference type="OrthoDB" id="2285399at2759"/>
<name>A0A1C7N7Y0_9FUNG</name>
<gene>
    <name evidence="2" type="ORF">A0J61_06713</name>
</gene>
<comment type="caution">
    <text evidence="2">The sequence shown here is derived from an EMBL/GenBank/DDBJ whole genome shotgun (WGS) entry which is preliminary data.</text>
</comment>
<evidence type="ECO:0000313" key="2">
    <source>
        <dbReference type="EMBL" id="OBZ85240.1"/>
    </source>
</evidence>
<organism evidence="2 3">
    <name type="scientific">Choanephora cucurbitarum</name>
    <dbReference type="NCBI Taxonomy" id="101091"/>
    <lineage>
        <taxon>Eukaryota</taxon>
        <taxon>Fungi</taxon>
        <taxon>Fungi incertae sedis</taxon>
        <taxon>Mucoromycota</taxon>
        <taxon>Mucoromycotina</taxon>
        <taxon>Mucoromycetes</taxon>
        <taxon>Mucorales</taxon>
        <taxon>Mucorineae</taxon>
        <taxon>Choanephoraceae</taxon>
        <taxon>Choanephoroideae</taxon>
        <taxon>Choanephora</taxon>
    </lineage>
</organism>
<dbReference type="Proteomes" id="UP000093000">
    <property type="component" value="Unassembled WGS sequence"/>
</dbReference>
<feature type="transmembrane region" description="Helical" evidence="1">
    <location>
        <begin position="39"/>
        <end position="58"/>
    </location>
</feature>
<keyword evidence="1" id="KW-1133">Transmembrane helix</keyword>
<keyword evidence="1" id="KW-0472">Membrane</keyword>
<protein>
    <submittedName>
        <fullName evidence="2">Uncharacterized protein</fullName>
    </submittedName>
</protein>
<proteinExistence type="predicted"/>
<keyword evidence="3" id="KW-1185">Reference proteome</keyword>
<reference evidence="2 3" key="1">
    <citation type="submission" date="2016-03" db="EMBL/GenBank/DDBJ databases">
        <title>Choanephora cucurbitarum.</title>
        <authorList>
            <person name="Min B."/>
            <person name="Park H."/>
            <person name="Park J.-H."/>
            <person name="Shin H.-D."/>
            <person name="Choi I.-G."/>
        </authorList>
    </citation>
    <scope>NUCLEOTIDE SEQUENCE [LARGE SCALE GENOMIC DNA]</scope>
    <source>
        <strain evidence="2 3">KUS-F28377</strain>
    </source>
</reference>
<evidence type="ECO:0000256" key="1">
    <source>
        <dbReference type="SAM" id="Phobius"/>
    </source>
</evidence>
<sequence>METYLDNNQHLSSYTHLTTEQTNVTICHSEKYNCQPRPFMNVVLIVSVLIFIILRYSSFLHDWSHTLYEKRIKQAEEEEEEEQVGLMQRVE</sequence>
<accession>A0A1C7N7Y0</accession>
<keyword evidence="1" id="KW-0812">Transmembrane</keyword>
<dbReference type="InParanoid" id="A0A1C7N7Y0"/>
<dbReference type="AlphaFoldDB" id="A0A1C7N7Y0"/>
<dbReference type="EMBL" id="LUGH01000419">
    <property type="protein sequence ID" value="OBZ85240.1"/>
    <property type="molecule type" value="Genomic_DNA"/>
</dbReference>